<dbReference type="InterPro" id="IPR038838">
    <property type="entry name" value="TRIR"/>
</dbReference>
<dbReference type="Proteomes" id="UP000283509">
    <property type="component" value="Unassembled WGS sequence"/>
</dbReference>
<organism evidence="2 3">
    <name type="scientific">Penaeus vannamei</name>
    <name type="common">Whiteleg shrimp</name>
    <name type="synonym">Litopenaeus vannamei</name>
    <dbReference type="NCBI Taxonomy" id="6689"/>
    <lineage>
        <taxon>Eukaryota</taxon>
        <taxon>Metazoa</taxon>
        <taxon>Ecdysozoa</taxon>
        <taxon>Arthropoda</taxon>
        <taxon>Crustacea</taxon>
        <taxon>Multicrustacea</taxon>
        <taxon>Malacostraca</taxon>
        <taxon>Eumalacostraca</taxon>
        <taxon>Eucarida</taxon>
        <taxon>Decapoda</taxon>
        <taxon>Dendrobranchiata</taxon>
        <taxon>Penaeoidea</taxon>
        <taxon>Penaeidae</taxon>
        <taxon>Penaeus</taxon>
    </lineage>
</organism>
<reference evidence="2 3" key="2">
    <citation type="submission" date="2019-01" db="EMBL/GenBank/DDBJ databases">
        <title>The decoding of complex shrimp genome reveals the adaptation for benthos swimmer, frequently molting mechanism and breeding impact on genome.</title>
        <authorList>
            <person name="Sun Y."/>
            <person name="Gao Y."/>
            <person name="Yu Y."/>
        </authorList>
    </citation>
    <scope>NUCLEOTIDE SEQUENCE [LARGE SCALE GENOMIC DNA]</scope>
    <source>
        <tissue evidence="2">Muscle</tissue>
    </source>
</reference>
<feature type="region of interest" description="Disordered" evidence="1">
    <location>
        <begin position="1"/>
        <end position="184"/>
    </location>
</feature>
<feature type="compositionally biased region" description="Basic and acidic residues" evidence="1">
    <location>
        <begin position="127"/>
        <end position="142"/>
    </location>
</feature>
<dbReference type="STRING" id="6689.A0A3R7PG75"/>
<feature type="compositionally biased region" description="Basic and acidic residues" evidence="1">
    <location>
        <begin position="99"/>
        <end position="118"/>
    </location>
</feature>
<evidence type="ECO:0008006" key="4">
    <source>
        <dbReference type="Google" id="ProtNLM"/>
    </source>
</evidence>
<feature type="compositionally biased region" description="Basic and acidic residues" evidence="1">
    <location>
        <begin position="168"/>
        <end position="180"/>
    </location>
</feature>
<dbReference type="GO" id="GO:0008409">
    <property type="term" value="F:5'-3' exonuclease activity"/>
    <property type="evidence" value="ECO:0007669"/>
    <property type="project" value="InterPro"/>
</dbReference>
<feature type="compositionally biased region" description="Basic and acidic residues" evidence="1">
    <location>
        <begin position="71"/>
        <end position="82"/>
    </location>
</feature>
<protein>
    <recommendedName>
        <fullName evidence="4">Telomerase RNA component interacting RNase</fullName>
    </recommendedName>
</protein>
<dbReference type="PANTHER" id="PTHR34753:SF1">
    <property type="entry name" value="TELOMERASE RNA COMPONENT INTERACTING RNASE"/>
    <property type="match status" value="1"/>
</dbReference>
<reference evidence="2 3" key="1">
    <citation type="submission" date="2018-04" db="EMBL/GenBank/DDBJ databases">
        <authorList>
            <person name="Zhang X."/>
            <person name="Yuan J."/>
            <person name="Li F."/>
            <person name="Xiang J."/>
        </authorList>
    </citation>
    <scope>NUCLEOTIDE SEQUENCE [LARGE SCALE GENOMIC DNA]</scope>
    <source>
        <tissue evidence="2">Muscle</tissue>
    </source>
</reference>
<comment type="caution">
    <text evidence="2">The sequence shown here is derived from an EMBL/GenBank/DDBJ whole genome shotgun (WGS) entry which is preliminary data.</text>
</comment>
<proteinExistence type="predicted"/>
<dbReference type="EMBL" id="QCYY01003081">
    <property type="protein sequence ID" value="ROT65506.1"/>
    <property type="molecule type" value="Genomic_DNA"/>
</dbReference>
<name>A0A3R7PG75_PENVA</name>
<accession>A0A3R7PG75</accession>
<gene>
    <name evidence="2" type="ORF">C7M84_016537</name>
</gene>
<sequence>MNPGCRSDLHLPPLHDTGSLDVPHPREGVQRPASLGTAPTGPAAGGGEGGGADASSVNMADASGQVYASSDSREDSNSEDSTKQQPGNIFRNDGSFMEMFKKLQEDQKKREDEPKPALKESPSVAAADDRASPHSSAKELPKKTSLSFVGKRRGGRILATGMVKKQRKEAESEKQPDGGKTDAWSQYMNEVRKYKEQSCEEEGKRRPLVK</sequence>
<dbReference type="AlphaFoldDB" id="A0A3R7PG75"/>
<keyword evidence="3" id="KW-1185">Reference proteome</keyword>
<feature type="compositionally biased region" description="Gly residues" evidence="1">
    <location>
        <begin position="43"/>
        <end position="52"/>
    </location>
</feature>
<dbReference type="GO" id="GO:0008408">
    <property type="term" value="F:3'-5' exonuclease activity"/>
    <property type="evidence" value="ECO:0007669"/>
    <property type="project" value="InterPro"/>
</dbReference>
<evidence type="ECO:0000313" key="2">
    <source>
        <dbReference type="EMBL" id="ROT65506.1"/>
    </source>
</evidence>
<dbReference type="OrthoDB" id="5983145at2759"/>
<evidence type="ECO:0000256" key="1">
    <source>
        <dbReference type="SAM" id="MobiDB-lite"/>
    </source>
</evidence>
<dbReference type="PANTHER" id="PTHR34753">
    <property type="entry name" value="TELOMERASE RNA COMPONENT INTERACTING RNASE"/>
    <property type="match status" value="1"/>
</dbReference>
<evidence type="ECO:0000313" key="3">
    <source>
        <dbReference type="Proteomes" id="UP000283509"/>
    </source>
</evidence>